<dbReference type="InterPro" id="IPR006439">
    <property type="entry name" value="HAD-SF_hydro_IA"/>
</dbReference>
<dbReference type="EMBL" id="KN824284">
    <property type="protein sequence ID" value="KIM30452.1"/>
    <property type="molecule type" value="Genomic_DNA"/>
</dbReference>
<gene>
    <name evidence="1" type="ORF">M408DRAFT_21956</name>
</gene>
<dbReference type="InterPro" id="IPR023214">
    <property type="entry name" value="HAD_sf"/>
</dbReference>
<dbReference type="NCBIfam" id="TIGR01549">
    <property type="entry name" value="HAD-SF-IA-v1"/>
    <property type="match status" value="1"/>
</dbReference>
<organism evidence="1 2">
    <name type="scientific">Serendipita vermifera MAFF 305830</name>
    <dbReference type="NCBI Taxonomy" id="933852"/>
    <lineage>
        <taxon>Eukaryota</taxon>
        <taxon>Fungi</taxon>
        <taxon>Dikarya</taxon>
        <taxon>Basidiomycota</taxon>
        <taxon>Agaricomycotina</taxon>
        <taxon>Agaricomycetes</taxon>
        <taxon>Sebacinales</taxon>
        <taxon>Serendipitaceae</taxon>
        <taxon>Serendipita</taxon>
    </lineage>
</organism>
<dbReference type="STRING" id="933852.A0A0C2XN82"/>
<dbReference type="SUPFAM" id="SSF56784">
    <property type="entry name" value="HAD-like"/>
    <property type="match status" value="1"/>
</dbReference>
<dbReference type="InterPro" id="IPR051828">
    <property type="entry name" value="HAD-like_hydrolase_domain"/>
</dbReference>
<dbReference type="Gene3D" id="3.40.50.1000">
    <property type="entry name" value="HAD superfamily/HAD-like"/>
    <property type="match status" value="1"/>
</dbReference>
<evidence type="ECO:0000313" key="2">
    <source>
        <dbReference type="Proteomes" id="UP000054097"/>
    </source>
</evidence>
<reference evidence="1 2" key="1">
    <citation type="submission" date="2014-04" db="EMBL/GenBank/DDBJ databases">
        <authorList>
            <consortium name="DOE Joint Genome Institute"/>
            <person name="Kuo A."/>
            <person name="Zuccaro A."/>
            <person name="Kohler A."/>
            <person name="Nagy L.G."/>
            <person name="Floudas D."/>
            <person name="Copeland A."/>
            <person name="Barry K.W."/>
            <person name="Cichocki N."/>
            <person name="Veneault-Fourrey C."/>
            <person name="LaButti K."/>
            <person name="Lindquist E.A."/>
            <person name="Lipzen A."/>
            <person name="Lundell T."/>
            <person name="Morin E."/>
            <person name="Murat C."/>
            <person name="Sun H."/>
            <person name="Tunlid A."/>
            <person name="Henrissat B."/>
            <person name="Grigoriev I.V."/>
            <person name="Hibbett D.S."/>
            <person name="Martin F."/>
            <person name="Nordberg H.P."/>
            <person name="Cantor M.N."/>
            <person name="Hua S.X."/>
        </authorList>
    </citation>
    <scope>NUCLEOTIDE SEQUENCE [LARGE SCALE GENOMIC DNA]</scope>
    <source>
        <strain evidence="1 2">MAFF 305830</strain>
    </source>
</reference>
<dbReference type="PANTHER" id="PTHR46191">
    <property type="match status" value="1"/>
</dbReference>
<sequence length="88" mass="9823">MLSPTLISEEEGIKKPSPEIWRRALDRANLSASEVLHVGDDIEADYRGAREAGLRALLLQRPEETEQAQEVEQDSIISSLTEIPARIL</sequence>
<protein>
    <submittedName>
        <fullName evidence="1">Uncharacterized protein</fullName>
    </submittedName>
</protein>
<keyword evidence="2" id="KW-1185">Reference proteome</keyword>
<evidence type="ECO:0000313" key="1">
    <source>
        <dbReference type="EMBL" id="KIM30452.1"/>
    </source>
</evidence>
<dbReference type="HOGENOM" id="CLU_2609472_0_0_1"/>
<reference evidence="2" key="2">
    <citation type="submission" date="2015-01" db="EMBL/GenBank/DDBJ databases">
        <title>Evolutionary Origins and Diversification of the Mycorrhizal Mutualists.</title>
        <authorList>
            <consortium name="DOE Joint Genome Institute"/>
            <consortium name="Mycorrhizal Genomics Consortium"/>
            <person name="Kohler A."/>
            <person name="Kuo A."/>
            <person name="Nagy L.G."/>
            <person name="Floudas D."/>
            <person name="Copeland A."/>
            <person name="Barry K.W."/>
            <person name="Cichocki N."/>
            <person name="Veneault-Fourrey C."/>
            <person name="LaButti K."/>
            <person name="Lindquist E.A."/>
            <person name="Lipzen A."/>
            <person name="Lundell T."/>
            <person name="Morin E."/>
            <person name="Murat C."/>
            <person name="Riley R."/>
            <person name="Ohm R."/>
            <person name="Sun H."/>
            <person name="Tunlid A."/>
            <person name="Henrissat B."/>
            <person name="Grigoriev I.V."/>
            <person name="Hibbett D.S."/>
            <person name="Martin F."/>
        </authorList>
    </citation>
    <scope>NUCLEOTIDE SEQUENCE [LARGE SCALE GENOMIC DNA]</scope>
    <source>
        <strain evidence="2">MAFF 305830</strain>
    </source>
</reference>
<dbReference type="PANTHER" id="PTHR46191:SF2">
    <property type="entry name" value="HALOACID DEHALOGENASE-LIKE HYDROLASE DOMAIN-CONTAINING PROTEIN 3"/>
    <property type="match status" value="1"/>
</dbReference>
<accession>A0A0C2XN82</accession>
<dbReference type="InterPro" id="IPR036412">
    <property type="entry name" value="HAD-like_sf"/>
</dbReference>
<name>A0A0C2XN82_SERVB</name>
<dbReference type="OrthoDB" id="444127at2759"/>
<dbReference type="AlphaFoldDB" id="A0A0C2XN82"/>
<proteinExistence type="predicted"/>
<dbReference type="GO" id="GO:0016791">
    <property type="term" value="F:phosphatase activity"/>
    <property type="evidence" value="ECO:0007669"/>
    <property type="project" value="UniProtKB-ARBA"/>
</dbReference>
<dbReference type="Proteomes" id="UP000054097">
    <property type="component" value="Unassembled WGS sequence"/>
</dbReference>
<dbReference type="Pfam" id="PF13242">
    <property type="entry name" value="Hydrolase_like"/>
    <property type="match status" value="1"/>
</dbReference>